<reference evidence="2 3" key="1">
    <citation type="journal article" date="2018" name="Mol. Plant">
        <title>The genome of Artemisia annua provides insight into the evolution of Asteraceae family and artemisinin biosynthesis.</title>
        <authorList>
            <person name="Shen Q."/>
            <person name="Zhang L."/>
            <person name="Liao Z."/>
            <person name="Wang S."/>
            <person name="Yan T."/>
            <person name="Shi P."/>
            <person name="Liu M."/>
            <person name="Fu X."/>
            <person name="Pan Q."/>
            <person name="Wang Y."/>
            <person name="Lv Z."/>
            <person name="Lu X."/>
            <person name="Zhang F."/>
            <person name="Jiang W."/>
            <person name="Ma Y."/>
            <person name="Chen M."/>
            <person name="Hao X."/>
            <person name="Li L."/>
            <person name="Tang Y."/>
            <person name="Lv G."/>
            <person name="Zhou Y."/>
            <person name="Sun X."/>
            <person name="Brodelius P.E."/>
            <person name="Rose J.K.C."/>
            <person name="Tang K."/>
        </authorList>
    </citation>
    <scope>NUCLEOTIDE SEQUENCE [LARGE SCALE GENOMIC DNA]</scope>
    <source>
        <strain evidence="3">cv. Huhao1</strain>
        <tissue evidence="2">Leaf</tissue>
    </source>
</reference>
<accession>A0A2U1K9C1</accession>
<dbReference type="PANTHER" id="PTHR11926:SF1417">
    <property type="entry name" value="UDP-GLUCURONOSYL_UDP-GLUCOSYLTRANSFERASE, UDP-GLYCOSYLTRANSFERASE FAMILY"/>
    <property type="match status" value="1"/>
</dbReference>
<dbReference type="PANTHER" id="PTHR11926">
    <property type="entry name" value="GLUCOSYL/GLUCURONOSYL TRANSFERASES"/>
    <property type="match status" value="1"/>
</dbReference>
<keyword evidence="3" id="KW-1185">Reference proteome</keyword>
<evidence type="ECO:0000256" key="1">
    <source>
        <dbReference type="ARBA" id="ARBA00009995"/>
    </source>
</evidence>
<dbReference type="SUPFAM" id="SSF53756">
    <property type="entry name" value="UDP-Glycosyltransferase/glycogen phosphorylase"/>
    <property type="match status" value="2"/>
</dbReference>
<keyword evidence="2" id="KW-0808">Transferase</keyword>
<dbReference type="GO" id="GO:0080044">
    <property type="term" value="F:quercetin 7-O-glucosyltransferase activity"/>
    <property type="evidence" value="ECO:0007669"/>
    <property type="project" value="TreeGrafter"/>
</dbReference>
<name>A0A2U1K9C1_ARTAN</name>
<organism evidence="2 3">
    <name type="scientific">Artemisia annua</name>
    <name type="common">Sweet wormwood</name>
    <dbReference type="NCBI Taxonomy" id="35608"/>
    <lineage>
        <taxon>Eukaryota</taxon>
        <taxon>Viridiplantae</taxon>
        <taxon>Streptophyta</taxon>
        <taxon>Embryophyta</taxon>
        <taxon>Tracheophyta</taxon>
        <taxon>Spermatophyta</taxon>
        <taxon>Magnoliopsida</taxon>
        <taxon>eudicotyledons</taxon>
        <taxon>Gunneridae</taxon>
        <taxon>Pentapetalae</taxon>
        <taxon>asterids</taxon>
        <taxon>campanulids</taxon>
        <taxon>Asterales</taxon>
        <taxon>Asteraceae</taxon>
        <taxon>Asteroideae</taxon>
        <taxon>Anthemideae</taxon>
        <taxon>Artemisiinae</taxon>
        <taxon>Artemisia</taxon>
    </lineage>
</organism>
<dbReference type="OrthoDB" id="5835829at2759"/>
<sequence length="275" mass="30291">MESLVINGHKKPHVICLALPAQSHVKAMLKLAQLLHHKGLQITFVNTEYIHKRMLKSGCCLDGSSDFRFESIPDGIPRSSEDDDGSQLLVQYLETTFKAPFLDLVAKLPNPPTCIVSDGFMSIFCIDAAQKLGIPIMLYWTLSACGLQITFVNTDNIHKRMLKSGGPHCLDGSSDFRFETFPDSIPRNSEEDDASELILPYVETTFLAPFLDLAAKLPNPPTCIVSDGFVSCFTVDDAKKLGIPIMLYWTLSACGFMGIFHVHSLTEKGLAPPKG</sequence>
<dbReference type="STRING" id="35608.A0A2U1K9C1"/>
<protein>
    <submittedName>
        <fullName evidence="2">UDP-glucuronosyl/UDP-glucosyltransferase</fullName>
    </submittedName>
</protein>
<dbReference type="Proteomes" id="UP000245207">
    <property type="component" value="Unassembled WGS sequence"/>
</dbReference>
<dbReference type="Gene3D" id="3.40.50.2000">
    <property type="entry name" value="Glycogen Phosphorylase B"/>
    <property type="match status" value="2"/>
</dbReference>
<dbReference type="GO" id="GO:0080043">
    <property type="term" value="F:quercetin 3-O-glucosyltransferase activity"/>
    <property type="evidence" value="ECO:0007669"/>
    <property type="project" value="TreeGrafter"/>
</dbReference>
<gene>
    <name evidence="2" type="ORF">CTI12_AA629350</name>
</gene>
<dbReference type="AlphaFoldDB" id="A0A2U1K9C1"/>
<comment type="caution">
    <text evidence="2">The sequence shown here is derived from an EMBL/GenBank/DDBJ whole genome shotgun (WGS) entry which is preliminary data.</text>
</comment>
<evidence type="ECO:0000313" key="2">
    <source>
        <dbReference type="EMBL" id="PWA22343.1"/>
    </source>
</evidence>
<comment type="similarity">
    <text evidence="1">Belongs to the UDP-glycosyltransferase family.</text>
</comment>
<evidence type="ECO:0000313" key="3">
    <source>
        <dbReference type="Proteomes" id="UP000245207"/>
    </source>
</evidence>
<proteinExistence type="inferred from homology"/>
<dbReference type="EMBL" id="PKPP01030102">
    <property type="protein sequence ID" value="PWA22343.1"/>
    <property type="molecule type" value="Genomic_DNA"/>
</dbReference>